<evidence type="ECO:0000256" key="1">
    <source>
        <dbReference type="SAM" id="MobiDB-lite"/>
    </source>
</evidence>
<evidence type="ECO:0000313" key="3">
    <source>
        <dbReference type="Proteomes" id="UP000314294"/>
    </source>
</evidence>
<feature type="region of interest" description="Disordered" evidence="1">
    <location>
        <begin position="90"/>
        <end position="111"/>
    </location>
</feature>
<organism evidence="2 3">
    <name type="scientific">Liparis tanakae</name>
    <name type="common">Tanaka's snailfish</name>
    <dbReference type="NCBI Taxonomy" id="230148"/>
    <lineage>
        <taxon>Eukaryota</taxon>
        <taxon>Metazoa</taxon>
        <taxon>Chordata</taxon>
        <taxon>Craniata</taxon>
        <taxon>Vertebrata</taxon>
        <taxon>Euteleostomi</taxon>
        <taxon>Actinopterygii</taxon>
        <taxon>Neopterygii</taxon>
        <taxon>Teleostei</taxon>
        <taxon>Neoteleostei</taxon>
        <taxon>Acanthomorphata</taxon>
        <taxon>Eupercaria</taxon>
        <taxon>Perciformes</taxon>
        <taxon>Cottioidei</taxon>
        <taxon>Cottales</taxon>
        <taxon>Liparidae</taxon>
        <taxon>Liparis</taxon>
    </lineage>
</organism>
<protein>
    <submittedName>
        <fullName evidence="2">Uncharacterized protein</fullName>
    </submittedName>
</protein>
<reference evidence="2 3" key="1">
    <citation type="submission" date="2019-03" db="EMBL/GenBank/DDBJ databases">
        <title>First draft genome of Liparis tanakae, snailfish: a comprehensive survey of snailfish specific genes.</title>
        <authorList>
            <person name="Kim W."/>
            <person name="Song I."/>
            <person name="Jeong J.-H."/>
            <person name="Kim D."/>
            <person name="Kim S."/>
            <person name="Ryu S."/>
            <person name="Song J.Y."/>
            <person name="Lee S.K."/>
        </authorList>
    </citation>
    <scope>NUCLEOTIDE SEQUENCE [LARGE SCALE GENOMIC DNA]</scope>
    <source>
        <tissue evidence="2">Muscle</tissue>
    </source>
</reference>
<keyword evidence="3" id="KW-1185">Reference proteome</keyword>
<dbReference type="EMBL" id="SRLO01000167">
    <property type="protein sequence ID" value="TNN70132.1"/>
    <property type="molecule type" value="Genomic_DNA"/>
</dbReference>
<gene>
    <name evidence="2" type="ORF">EYF80_019632</name>
</gene>
<name>A0A4Z2HYV8_9TELE</name>
<evidence type="ECO:0000313" key="2">
    <source>
        <dbReference type="EMBL" id="TNN70132.1"/>
    </source>
</evidence>
<accession>A0A4Z2HYV8</accession>
<proteinExistence type="predicted"/>
<dbReference type="AlphaFoldDB" id="A0A4Z2HYV8"/>
<comment type="caution">
    <text evidence="2">The sequence shown here is derived from an EMBL/GenBank/DDBJ whole genome shotgun (WGS) entry which is preliminary data.</text>
</comment>
<sequence>MRISEQQIAIYRAGRGRCEGLPPGRCPVEMRELESVMILRGANLPLSKRLKDSEVIGAMGIMLWQPRLGQGGFLLSETRRDARLDASHVTPASLTVPSAPAPPSTQPASSKQVKMAAPGGHSEKLHRKPGRHCPLSWSEDVFCAHFICLITKRNPKKYRDDRKLLGKQNGNEIHQRNLSKNPLTTLSWQLFQHLQVSEL</sequence>
<dbReference type="Proteomes" id="UP000314294">
    <property type="component" value="Unassembled WGS sequence"/>
</dbReference>